<dbReference type="SUPFAM" id="SSF49764">
    <property type="entry name" value="HSP20-like chaperones"/>
    <property type="match status" value="1"/>
</dbReference>
<gene>
    <name evidence="2" type="ORF">TRFO_23868</name>
</gene>
<evidence type="ECO:0000313" key="3">
    <source>
        <dbReference type="Proteomes" id="UP000179807"/>
    </source>
</evidence>
<evidence type="ECO:0008006" key="4">
    <source>
        <dbReference type="Google" id="ProtNLM"/>
    </source>
</evidence>
<keyword evidence="3" id="KW-1185">Reference proteome</keyword>
<dbReference type="GeneID" id="94838124"/>
<dbReference type="InterPro" id="IPR008978">
    <property type="entry name" value="HSP20-like_chaperone"/>
</dbReference>
<accession>A0A1J4K8J9</accession>
<feature type="compositionally biased region" description="Basic and acidic residues" evidence="1">
    <location>
        <begin position="271"/>
        <end position="312"/>
    </location>
</feature>
<dbReference type="VEuPathDB" id="TrichDB:TRFO_23868"/>
<name>A0A1J4K8J9_9EUKA</name>
<dbReference type="RefSeq" id="XP_068360961.1">
    <property type="nucleotide sequence ID" value="XM_068503420.1"/>
</dbReference>
<organism evidence="2 3">
    <name type="scientific">Tritrichomonas foetus</name>
    <dbReference type="NCBI Taxonomy" id="1144522"/>
    <lineage>
        <taxon>Eukaryota</taxon>
        <taxon>Metamonada</taxon>
        <taxon>Parabasalia</taxon>
        <taxon>Tritrichomonadida</taxon>
        <taxon>Tritrichomonadidae</taxon>
        <taxon>Tritrichomonas</taxon>
    </lineage>
</organism>
<dbReference type="Proteomes" id="UP000179807">
    <property type="component" value="Unassembled WGS sequence"/>
</dbReference>
<dbReference type="SUPFAM" id="SSF81901">
    <property type="entry name" value="HCP-like"/>
    <property type="match status" value="1"/>
</dbReference>
<comment type="caution">
    <text evidence="2">The sequence shown here is derived from an EMBL/GenBank/DDBJ whole genome shotgun (WGS) entry which is preliminary data.</text>
</comment>
<dbReference type="InterPro" id="IPR011990">
    <property type="entry name" value="TPR-like_helical_dom_sf"/>
</dbReference>
<dbReference type="EMBL" id="MLAK01000685">
    <property type="protein sequence ID" value="OHT07825.1"/>
    <property type="molecule type" value="Genomic_DNA"/>
</dbReference>
<evidence type="ECO:0000313" key="2">
    <source>
        <dbReference type="EMBL" id="OHT07825.1"/>
    </source>
</evidence>
<dbReference type="Gene3D" id="1.25.40.10">
    <property type="entry name" value="Tetratricopeptide repeat domain"/>
    <property type="match status" value="1"/>
</dbReference>
<feature type="compositionally biased region" description="Basic and acidic residues" evidence="1">
    <location>
        <begin position="334"/>
        <end position="382"/>
    </location>
</feature>
<protein>
    <recommendedName>
        <fullName evidence="4">CS domain-containing protein</fullName>
    </recommendedName>
</protein>
<reference evidence="2" key="1">
    <citation type="submission" date="2016-10" db="EMBL/GenBank/DDBJ databases">
        <authorList>
            <person name="Benchimol M."/>
            <person name="Almeida L.G."/>
            <person name="Vasconcelos A.T."/>
            <person name="Perreira-Neves A."/>
            <person name="Rosa I.A."/>
            <person name="Tasca T."/>
            <person name="Bogo M.R."/>
            <person name="de Souza W."/>
        </authorList>
    </citation>
    <scope>NUCLEOTIDE SEQUENCE [LARGE SCALE GENOMIC DNA]</scope>
    <source>
        <strain evidence="2">K</strain>
    </source>
</reference>
<evidence type="ECO:0000256" key="1">
    <source>
        <dbReference type="SAM" id="MobiDB-lite"/>
    </source>
</evidence>
<dbReference type="AlphaFoldDB" id="A0A1J4K8J9"/>
<sequence>MNDRINPSLLPLYDWVAEQNEQQVIVYFRIPEHLDYRDIEVLTNDNQTAIMVRLGDNLPFFAGTCYAEFPCYTESLSPGLFVLYMEKKEEEIWPIIIKAPIPQTYELDPKSSFLLGIDPKNQIQGEEFSPNLLRSLRAHYPSALLYAANKKLVNNDIRGCIEFFEFAVNEFRDKTAALQLGIIFSKSRKRINDAIKYLTIAAENGLKTANAYIARIYSPCFTDIEYENKDIEKAINYYKLAGEDDRTTKSDLPLLLEHKKNNLKSNLTENNKIEKKPGKSTQKETKIEEKRTAPENVEKADKIPEPIERSASIEDEPVQQTEESNHNNNNETKITIEKSIKIEQTVKVDKTITIEKTIEIETPEEPNKEQPKTDEETEDQTREIPAGKSDQN</sequence>
<proteinExistence type="predicted"/>
<feature type="region of interest" description="Disordered" evidence="1">
    <location>
        <begin position="263"/>
        <end position="392"/>
    </location>
</feature>